<dbReference type="Gene3D" id="3.30.1490.190">
    <property type="match status" value="1"/>
</dbReference>
<keyword evidence="6 11" id="KW-0862">Zinc</keyword>
<dbReference type="CDD" id="cd07153">
    <property type="entry name" value="Fur_like"/>
    <property type="match status" value="1"/>
</dbReference>
<dbReference type="InterPro" id="IPR036388">
    <property type="entry name" value="WH-like_DNA-bd_sf"/>
</dbReference>
<keyword evidence="4" id="KW-0678">Repressor</keyword>
<evidence type="ECO:0000256" key="6">
    <source>
        <dbReference type="ARBA" id="ARBA00022833"/>
    </source>
</evidence>
<feature type="binding site" evidence="11">
    <location>
        <position position="139"/>
    </location>
    <ligand>
        <name>Zn(2+)</name>
        <dbReference type="ChEBI" id="CHEBI:29105"/>
    </ligand>
</feature>
<comment type="subcellular location">
    <subcellularLocation>
        <location evidence="1">Cytoplasm</location>
    </subcellularLocation>
</comment>
<dbReference type="AlphaFoldDB" id="A0A081XNH6"/>
<comment type="cofactor">
    <cofactor evidence="12">
        <name>Mn(2+)</name>
        <dbReference type="ChEBI" id="CHEBI:29035"/>
    </cofactor>
    <cofactor evidence="12">
        <name>Fe(2+)</name>
        <dbReference type="ChEBI" id="CHEBI:29033"/>
    </cofactor>
    <text evidence="12">Binds 1 Mn(2+) or Fe(2+) ion per subunit.</text>
</comment>
<comment type="cofactor">
    <cofactor evidence="11">
        <name>Zn(2+)</name>
        <dbReference type="ChEBI" id="CHEBI:29105"/>
    </cofactor>
    <text evidence="11">Binds 1 zinc ion per subunit.</text>
</comment>
<comment type="similarity">
    <text evidence="2">Belongs to the Fur family.</text>
</comment>
<dbReference type="eggNOG" id="COG0735">
    <property type="taxonomic scope" value="Bacteria"/>
</dbReference>
<dbReference type="EMBL" id="JFCB01000020">
    <property type="protein sequence ID" value="KES05099.1"/>
    <property type="molecule type" value="Genomic_DNA"/>
</dbReference>
<feature type="binding site" evidence="11">
    <location>
        <position position="99"/>
    </location>
    <ligand>
        <name>Zn(2+)</name>
        <dbReference type="ChEBI" id="CHEBI:29105"/>
    </ligand>
</feature>
<keyword evidence="8" id="KW-0805">Transcription regulation</keyword>
<dbReference type="GO" id="GO:0005737">
    <property type="term" value="C:cytoplasm"/>
    <property type="evidence" value="ECO:0007669"/>
    <property type="project" value="UniProtKB-SubCell"/>
</dbReference>
<evidence type="ECO:0000313" key="14">
    <source>
        <dbReference type="Proteomes" id="UP000028341"/>
    </source>
</evidence>
<dbReference type="PANTHER" id="PTHR33202">
    <property type="entry name" value="ZINC UPTAKE REGULATION PROTEIN"/>
    <property type="match status" value="1"/>
</dbReference>
<evidence type="ECO:0000256" key="11">
    <source>
        <dbReference type="PIRSR" id="PIRSR602481-1"/>
    </source>
</evidence>
<sequence length="145" mass="14964">MTASRPSSTAEELRGAGLRATAARVALLETVRRGGHLGVETIAAEVRRRTGHVSLQAVYGALDALTGAGLVRRVAPAGGPARYEGRVGDNHHHLVCRTCGVVADADCAVGEAPCLTASDSHGFVIDEAEVVYWGLCPGCSASRST</sequence>
<evidence type="ECO:0000256" key="5">
    <source>
        <dbReference type="ARBA" id="ARBA00022723"/>
    </source>
</evidence>
<keyword evidence="3" id="KW-0963">Cytoplasm</keyword>
<dbReference type="GO" id="GO:0003700">
    <property type="term" value="F:DNA-binding transcription factor activity"/>
    <property type="evidence" value="ECO:0007669"/>
    <property type="project" value="InterPro"/>
</dbReference>
<keyword evidence="10" id="KW-0804">Transcription</keyword>
<dbReference type="Pfam" id="PF01475">
    <property type="entry name" value="FUR"/>
    <property type="match status" value="1"/>
</dbReference>
<keyword evidence="9" id="KW-0238">DNA-binding</keyword>
<evidence type="ECO:0000313" key="13">
    <source>
        <dbReference type="EMBL" id="KES05099.1"/>
    </source>
</evidence>
<dbReference type="Gene3D" id="1.10.10.10">
    <property type="entry name" value="Winged helix-like DNA-binding domain superfamily/Winged helix DNA-binding domain"/>
    <property type="match status" value="1"/>
</dbReference>
<dbReference type="InterPro" id="IPR002481">
    <property type="entry name" value="FUR"/>
</dbReference>
<dbReference type="Proteomes" id="UP000028341">
    <property type="component" value="Unassembled WGS sequence"/>
</dbReference>
<dbReference type="STRING" id="55952.BU52_22000"/>
<feature type="binding site" evidence="11">
    <location>
        <position position="136"/>
    </location>
    <ligand>
        <name>Zn(2+)</name>
        <dbReference type="ChEBI" id="CHEBI:29105"/>
    </ligand>
</feature>
<name>A0A081XNH6_STRTO</name>
<dbReference type="GO" id="GO:0000976">
    <property type="term" value="F:transcription cis-regulatory region binding"/>
    <property type="evidence" value="ECO:0007669"/>
    <property type="project" value="TreeGrafter"/>
</dbReference>
<evidence type="ECO:0000256" key="4">
    <source>
        <dbReference type="ARBA" id="ARBA00022491"/>
    </source>
</evidence>
<evidence type="ECO:0000256" key="1">
    <source>
        <dbReference type="ARBA" id="ARBA00004496"/>
    </source>
</evidence>
<reference evidence="13 14" key="1">
    <citation type="submission" date="2014-02" db="EMBL/GenBank/DDBJ databases">
        <title>The genome announcement of Streptomyces toyocaensis NRRL15009.</title>
        <authorList>
            <person name="Hong H.-J."/>
            <person name="Kwun M.J."/>
        </authorList>
    </citation>
    <scope>NUCLEOTIDE SEQUENCE [LARGE SCALE GENOMIC DNA]</scope>
    <source>
        <strain evidence="13 14">NRRL 15009</strain>
    </source>
</reference>
<comment type="caution">
    <text evidence="13">The sequence shown here is derived from an EMBL/GenBank/DDBJ whole genome shotgun (WGS) entry which is preliminary data.</text>
</comment>
<dbReference type="OrthoDB" id="5242893at2"/>
<dbReference type="InterPro" id="IPR036390">
    <property type="entry name" value="WH_DNA-bd_sf"/>
</dbReference>
<dbReference type="GO" id="GO:0008270">
    <property type="term" value="F:zinc ion binding"/>
    <property type="evidence" value="ECO:0007669"/>
    <property type="project" value="TreeGrafter"/>
</dbReference>
<keyword evidence="7 12" id="KW-0408">Iron</keyword>
<dbReference type="GO" id="GO:0045892">
    <property type="term" value="P:negative regulation of DNA-templated transcription"/>
    <property type="evidence" value="ECO:0007669"/>
    <property type="project" value="TreeGrafter"/>
</dbReference>
<evidence type="ECO:0000256" key="10">
    <source>
        <dbReference type="ARBA" id="ARBA00023163"/>
    </source>
</evidence>
<feature type="binding site" evidence="11">
    <location>
        <position position="96"/>
    </location>
    <ligand>
        <name>Zn(2+)</name>
        <dbReference type="ChEBI" id="CHEBI:29105"/>
    </ligand>
</feature>
<evidence type="ECO:0000256" key="8">
    <source>
        <dbReference type="ARBA" id="ARBA00023015"/>
    </source>
</evidence>
<keyword evidence="5 11" id="KW-0479">Metal-binding</keyword>
<keyword evidence="14" id="KW-1185">Reference proteome</keyword>
<evidence type="ECO:0000256" key="12">
    <source>
        <dbReference type="PIRSR" id="PIRSR602481-2"/>
    </source>
</evidence>
<protein>
    <submittedName>
        <fullName evidence="13">Fur family transcriptional regulator</fullName>
    </submittedName>
</protein>
<dbReference type="InterPro" id="IPR043135">
    <property type="entry name" value="Fur_C"/>
</dbReference>
<dbReference type="GO" id="GO:1900376">
    <property type="term" value="P:regulation of secondary metabolite biosynthetic process"/>
    <property type="evidence" value="ECO:0007669"/>
    <property type="project" value="TreeGrafter"/>
</dbReference>
<feature type="binding site" evidence="12">
    <location>
        <position position="111"/>
    </location>
    <ligand>
        <name>Fe cation</name>
        <dbReference type="ChEBI" id="CHEBI:24875"/>
    </ligand>
</feature>
<accession>A0A081XNH6</accession>
<proteinExistence type="inferred from homology"/>
<gene>
    <name evidence="13" type="ORF">BU52_22000</name>
</gene>
<evidence type="ECO:0000256" key="7">
    <source>
        <dbReference type="ARBA" id="ARBA00023004"/>
    </source>
</evidence>
<dbReference type="RefSeq" id="WP_037936800.1">
    <property type="nucleotide sequence ID" value="NZ_JBFADL010000018.1"/>
</dbReference>
<organism evidence="13 14">
    <name type="scientific">Streptomyces toyocaensis</name>
    <dbReference type="NCBI Taxonomy" id="55952"/>
    <lineage>
        <taxon>Bacteria</taxon>
        <taxon>Bacillati</taxon>
        <taxon>Actinomycetota</taxon>
        <taxon>Actinomycetes</taxon>
        <taxon>Kitasatosporales</taxon>
        <taxon>Streptomycetaceae</taxon>
        <taxon>Streptomyces</taxon>
    </lineage>
</organism>
<dbReference type="PANTHER" id="PTHR33202:SF18">
    <property type="entry name" value="TRANSCRIPTIONAL REGULATOR FURA"/>
    <property type="match status" value="1"/>
</dbReference>
<dbReference type="SUPFAM" id="SSF46785">
    <property type="entry name" value="Winged helix' DNA-binding domain"/>
    <property type="match status" value="1"/>
</dbReference>
<evidence type="ECO:0000256" key="3">
    <source>
        <dbReference type="ARBA" id="ARBA00022490"/>
    </source>
</evidence>
<evidence type="ECO:0000256" key="9">
    <source>
        <dbReference type="ARBA" id="ARBA00023125"/>
    </source>
</evidence>
<evidence type="ECO:0000256" key="2">
    <source>
        <dbReference type="ARBA" id="ARBA00007957"/>
    </source>
</evidence>